<comment type="caution">
    <text evidence="2">The sequence shown here is derived from an EMBL/GenBank/DDBJ whole genome shotgun (WGS) entry which is preliminary data.</text>
</comment>
<feature type="domain" description="HTH cro/C1-type" evidence="1">
    <location>
        <begin position="24"/>
        <end position="83"/>
    </location>
</feature>
<gene>
    <name evidence="2" type="ORF">ACFYWW_04500</name>
</gene>
<dbReference type="Proteomes" id="UP001601976">
    <property type="component" value="Unassembled WGS sequence"/>
</dbReference>
<dbReference type="CDD" id="cd00093">
    <property type="entry name" value="HTH_XRE"/>
    <property type="match status" value="1"/>
</dbReference>
<dbReference type="InterPro" id="IPR010982">
    <property type="entry name" value="Lambda_DNA-bd_dom_sf"/>
</dbReference>
<organism evidence="2 3">
    <name type="scientific">Streptomyces flavidovirens</name>
    <dbReference type="NCBI Taxonomy" id="67298"/>
    <lineage>
        <taxon>Bacteria</taxon>
        <taxon>Bacillati</taxon>
        <taxon>Actinomycetota</taxon>
        <taxon>Actinomycetes</taxon>
        <taxon>Kitasatosporales</taxon>
        <taxon>Streptomycetaceae</taxon>
        <taxon>Streptomyces</taxon>
    </lineage>
</organism>
<dbReference type="InterPro" id="IPR001387">
    <property type="entry name" value="Cro/C1-type_HTH"/>
</dbReference>
<dbReference type="RefSeq" id="WP_387893910.1">
    <property type="nucleotide sequence ID" value="NZ_JBIAPK010000001.1"/>
</dbReference>
<dbReference type="SUPFAM" id="SSF47413">
    <property type="entry name" value="lambda repressor-like DNA-binding domains"/>
    <property type="match status" value="1"/>
</dbReference>
<sequence length="162" mass="17373">MSEQQRGRRAIEAGPTGKTVAVNLARFRKQKQLTTRQLSGLLERNGRPIPASGITRMEKAERQVTADELVALAVALDVNPAMLLLPSTVDGDIEISGGGQVPAAKAWDWFRKDMPLRTPEGDDGSAIVAFRLNLPQGIRKFNITNAAGRRAALEADDGGADG</sequence>
<proteinExistence type="predicted"/>
<dbReference type="Gene3D" id="1.10.260.40">
    <property type="entry name" value="lambda repressor-like DNA-binding domains"/>
    <property type="match status" value="1"/>
</dbReference>
<dbReference type="PROSITE" id="PS50943">
    <property type="entry name" value="HTH_CROC1"/>
    <property type="match status" value="1"/>
</dbReference>
<dbReference type="EMBL" id="JBIAPK010000001">
    <property type="protein sequence ID" value="MFF3337988.1"/>
    <property type="molecule type" value="Genomic_DNA"/>
</dbReference>
<reference evidence="2 3" key="1">
    <citation type="submission" date="2024-10" db="EMBL/GenBank/DDBJ databases">
        <title>The Natural Products Discovery Center: Release of the First 8490 Sequenced Strains for Exploring Actinobacteria Biosynthetic Diversity.</title>
        <authorList>
            <person name="Kalkreuter E."/>
            <person name="Kautsar S.A."/>
            <person name="Yang D."/>
            <person name="Bader C.D."/>
            <person name="Teijaro C.N."/>
            <person name="Fluegel L."/>
            <person name="Davis C.M."/>
            <person name="Simpson J.R."/>
            <person name="Lauterbach L."/>
            <person name="Steele A.D."/>
            <person name="Gui C."/>
            <person name="Meng S."/>
            <person name="Li G."/>
            <person name="Viehrig K."/>
            <person name="Ye F."/>
            <person name="Su P."/>
            <person name="Kiefer A.F."/>
            <person name="Nichols A."/>
            <person name="Cepeda A.J."/>
            <person name="Yan W."/>
            <person name="Fan B."/>
            <person name="Jiang Y."/>
            <person name="Adhikari A."/>
            <person name="Zheng C.-J."/>
            <person name="Schuster L."/>
            <person name="Cowan T.M."/>
            <person name="Smanski M.J."/>
            <person name="Chevrette M.G."/>
            <person name="De Carvalho L.P.S."/>
            <person name="Shen B."/>
        </authorList>
    </citation>
    <scope>NUCLEOTIDE SEQUENCE [LARGE SCALE GENOMIC DNA]</scope>
    <source>
        <strain evidence="2 3">NPDC003029</strain>
    </source>
</reference>
<protein>
    <submittedName>
        <fullName evidence="2">Helix-turn-helix domain-containing protein</fullName>
    </submittedName>
</protein>
<name>A0ABW6R940_9ACTN</name>
<evidence type="ECO:0000259" key="1">
    <source>
        <dbReference type="PROSITE" id="PS50943"/>
    </source>
</evidence>
<keyword evidence="3" id="KW-1185">Reference proteome</keyword>
<evidence type="ECO:0000313" key="2">
    <source>
        <dbReference type="EMBL" id="MFF3337988.1"/>
    </source>
</evidence>
<evidence type="ECO:0000313" key="3">
    <source>
        <dbReference type="Proteomes" id="UP001601976"/>
    </source>
</evidence>
<accession>A0ABW6R940</accession>